<dbReference type="Proteomes" id="UP000540568">
    <property type="component" value="Unassembled WGS sequence"/>
</dbReference>
<evidence type="ECO:0008006" key="3">
    <source>
        <dbReference type="Google" id="ProtNLM"/>
    </source>
</evidence>
<gene>
    <name evidence="1" type="ORF">FHX71_002222</name>
</gene>
<evidence type="ECO:0000313" key="1">
    <source>
        <dbReference type="EMBL" id="MBA8808280.1"/>
    </source>
</evidence>
<evidence type="ECO:0000313" key="2">
    <source>
        <dbReference type="Proteomes" id="UP000540568"/>
    </source>
</evidence>
<proteinExistence type="predicted"/>
<dbReference type="RefSeq" id="WP_182616177.1">
    <property type="nucleotide sequence ID" value="NZ_BAAATF010000003.1"/>
</dbReference>
<accession>A0A7W3J8M3</accession>
<dbReference type="Gene3D" id="3.40.50.80">
    <property type="entry name" value="Nucleotide-binding domain of ferredoxin-NADP reductase (FNR) module"/>
    <property type="match status" value="1"/>
</dbReference>
<dbReference type="InterPro" id="IPR039261">
    <property type="entry name" value="FNR_nucleotide-bd"/>
</dbReference>
<dbReference type="AlphaFoldDB" id="A0A7W3J8M3"/>
<name>A0A7W3J8M3_9MICO</name>
<dbReference type="EMBL" id="JACGWV010000001">
    <property type="protein sequence ID" value="MBA8808280.1"/>
    <property type="molecule type" value="Genomic_DNA"/>
</dbReference>
<organism evidence="1 2">
    <name type="scientific">Promicromonospora sukumoe</name>
    <dbReference type="NCBI Taxonomy" id="88382"/>
    <lineage>
        <taxon>Bacteria</taxon>
        <taxon>Bacillati</taxon>
        <taxon>Actinomycetota</taxon>
        <taxon>Actinomycetes</taxon>
        <taxon>Micrococcales</taxon>
        <taxon>Promicromonosporaceae</taxon>
        <taxon>Promicromonospora</taxon>
    </lineage>
</organism>
<keyword evidence="2" id="KW-1185">Reference proteome</keyword>
<reference evidence="1 2" key="1">
    <citation type="submission" date="2020-07" db="EMBL/GenBank/DDBJ databases">
        <title>Sequencing the genomes of 1000 actinobacteria strains.</title>
        <authorList>
            <person name="Klenk H.-P."/>
        </authorList>
    </citation>
    <scope>NUCLEOTIDE SEQUENCE [LARGE SCALE GENOMIC DNA]</scope>
    <source>
        <strain evidence="1 2">DSM 44121</strain>
    </source>
</reference>
<comment type="caution">
    <text evidence="1">The sequence shown here is derived from an EMBL/GenBank/DDBJ whole genome shotgun (WGS) entry which is preliminary data.</text>
</comment>
<sequence length="151" mass="16422">MTDHLYGHQWHDEYDDRWGLHLLLAGDAHDAPRLRELIDLLPVYAYGQVFVEVGATGGQRHVDPADWVLPPGMSLTVLRRSPGAPRPRRGQLLAAAVSGWASEWLPDGACGCAGPFALWVGCAASPDVEGLCHALAQRLDLAPAHLHRPDL</sequence>
<protein>
    <recommendedName>
        <fullName evidence="3">Siderophore-interacting protein C-terminal domain-containing protein</fullName>
    </recommendedName>
</protein>